<evidence type="ECO:0000256" key="1">
    <source>
        <dbReference type="SAM" id="MobiDB-lite"/>
    </source>
</evidence>
<reference evidence="2 3" key="1">
    <citation type="journal article" date="2018" name="Cell">
        <title>The Chara Genome: Secondary Complexity and Implications for Plant Terrestrialization.</title>
        <authorList>
            <person name="Nishiyama T."/>
            <person name="Sakayama H."/>
            <person name="Vries J.D."/>
            <person name="Buschmann H."/>
            <person name="Saint-Marcoux D."/>
            <person name="Ullrich K.K."/>
            <person name="Haas F.B."/>
            <person name="Vanderstraeten L."/>
            <person name="Becker D."/>
            <person name="Lang D."/>
            <person name="Vosolsobe S."/>
            <person name="Rombauts S."/>
            <person name="Wilhelmsson P.K.I."/>
            <person name="Janitza P."/>
            <person name="Kern R."/>
            <person name="Heyl A."/>
            <person name="Rumpler F."/>
            <person name="Villalobos L.I.A.C."/>
            <person name="Clay J.M."/>
            <person name="Skokan R."/>
            <person name="Toyoda A."/>
            <person name="Suzuki Y."/>
            <person name="Kagoshima H."/>
            <person name="Schijlen E."/>
            <person name="Tajeshwar N."/>
            <person name="Catarino B."/>
            <person name="Hetherington A.J."/>
            <person name="Saltykova A."/>
            <person name="Bonnot C."/>
            <person name="Breuninger H."/>
            <person name="Symeonidi A."/>
            <person name="Radhakrishnan G.V."/>
            <person name="Van Nieuwerburgh F."/>
            <person name="Deforce D."/>
            <person name="Chang C."/>
            <person name="Karol K.G."/>
            <person name="Hedrich R."/>
            <person name="Ulvskov P."/>
            <person name="Glockner G."/>
            <person name="Delwiche C.F."/>
            <person name="Petrasek J."/>
            <person name="Van de Peer Y."/>
            <person name="Friml J."/>
            <person name="Beilby M."/>
            <person name="Dolan L."/>
            <person name="Kohara Y."/>
            <person name="Sugano S."/>
            <person name="Fujiyama A."/>
            <person name="Delaux P.-M."/>
            <person name="Quint M."/>
            <person name="TheiBen G."/>
            <person name="Hagemann M."/>
            <person name="Harholt J."/>
            <person name="Dunand C."/>
            <person name="Zachgo S."/>
            <person name="Langdale J."/>
            <person name="Maumus F."/>
            <person name="Straeten D.V.D."/>
            <person name="Gould S.B."/>
            <person name="Rensing S.A."/>
        </authorList>
    </citation>
    <scope>NUCLEOTIDE SEQUENCE [LARGE SCALE GENOMIC DNA]</scope>
    <source>
        <strain evidence="2 3">S276</strain>
    </source>
</reference>
<feature type="compositionally biased region" description="Low complexity" evidence="1">
    <location>
        <begin position="193"/>
        <end position="214"/>
    </location>
</feature>
<proteinExistence type="predicted"/>
<feature type="compositionally biased region" description="Basic and acidic residues" evidence="1">
    <location>
        <begin position="130"/>
        <end position="140"/>
    </location>
</feature>
<evidence type="ECO:0000313" key="2">
    <source>
        <dbReference type="EMBL" id="GBG68590.1"/>
    </source>
</evidence>
<feature type="region of interest" description="Disordered" evidence="1">
    <location>
        <begin position="180"/>
        <end position="217"/>
    </location>
</feature>
<gene>
    <name evidence="2" type="ORF">CBR_g3135</name>
</gene>
<feature type="compositionally biased region" description="Polar residues" evidence="1">
    <location>
        <begin position="466"/>
        <end position="475"/>
    </location>
</feature>
<dbReference type="EMBL" id="BFEA01000102">
    <property type="protein sequence ID" value="GBG68590.1"/>
    <property type="molecule type" value="Genomic_DNA"/>
</dbReference>
<sequence length="475" mass="50816">MAGETCRLAEDTPWVVGGMDGLCLSDTSVSDTEHSTFDADAEPPRGNMCYALASNAYLDTIYVSDCDGPLGSLGRCPVTSCFCYNCCQSNMPPVSDEMSVSVSSSSSQTREARARRRRRMRGAKVKREKHREGTAADDGGKLSGTGVVSSEHVRSASVDMGNDNSEVRVRGGTWCPSEAYPSADQCSRDTDTASMTNDSSASFSSASSSISLRSDFVPTPPLRSGYMGGGPTPPGSGYMGGGPIPPSLGYMGGGCCVVDDSFMLSSSEYDSEAELGSVDIATSRLTFPEGLQGIADTAHLQDEEEESETQTHGRQVLTVREERRLAGVVWHSSWMWNTVISVFLTAAGAFLTGGGIKLKVGSRLPSVYQRDEVPRLKLPAEGERRYRIQYRVALNGHLVMEKVPLDAPRPSEGEGEEESVEGNGRQYLTDLDDIGSSDVRDAGLVGERGSANEVGLWRGNGGPDLDSNNDMLQIE</sequence>
<dbReference type="Gramene" id="GBG68590">
    <property type="protein sequence ID" value="GBG68590"/>
    <property type="gene ID" value="CBR_g3135"/>
</dbReference>
<evidence type="ECO:0000313" key="3">
    <source>
        <dbReference type="Proteomes" id="UP000265515"/>
    </source>
</evidence>
<feature type="region of interest" description="Disordered" evidence="1">
    <location>
        <begin position="98"/>
        <end position="146"/>
    </location>
</feature>
<feature type="region of interest" description="Disordered" evidence="1">
    <location>
        <begin position="405"/>
        <end position="475"/>
    </location>
</feature>
<dbReference type="Proteomes" id="UP000265515">
    <property type="component" value="Unassembled WGS sequence"/>
</dbReference>
<protein>
    <submittedName>
        <fullName evidence="2">Uncharacterized protein</fullName>
    </submittedName>
</protein>
<feature type="compositionally biased region" description="Basic residues" evidence="1">
    <location>
        <begin position="113"/>
        <end position="129"/>
    </location>
</feature>
<feature type="compositionally biased region" description="Low complexity" evidence="1">
    <location>
        <begin position="98"/>
        <end position="109"/>
    </location>
</feature>
<name>A0A388KEW1_CHABU</name>
<accession>A0A388KEW1</accession>
<keyword evidence="3" id="KW-1185">Reference proteome</keyword>
<organism evidence="2 3">
    <name type="scientific">Chara braunii</name>
    <name type="common">Braun's stonewort</name>
    <dbReference type="NCBI Taxonomy" id="69332"/>
    <lineage>
        <taxon>Eukaryota</taxon>
        <taxon>Viridiplantae</taxon>
        <taxon>Streptophyta</taxon>
        <taxon>Charophyceae</taxon>
        <taxon>Charales</taxon>
        <taxon>Characeae</taxon>
        <taxon>Chara</taxon>
    </lineage>
</organism>
<comment type="caution">
    <text evidence="2">The sequence shown here is derived from an EMBL/GenBank/DDBJ whole genome shotgun (WGS) entry which is preliminary data.</text>
</comment>
<dbReference type="AlphaFoldDB" id="A0A388KEW1"/>